<dbReference type="GO" id="GO:0005815">
    <property type="term" value="C:microtubule organizing center"/>
    <property type="evidence" value="ECO:0007669"/>
    <property type="project" value="TreeGrafter"/>
</dbReference>
<reference evidence="2 3" key="1">
    <citation type="journal article" date="2017" name="PLoS Biol.">
        <title>The sea cucumber genome provides insights into morphological evolution and visceral regeneration.</title>
        <authorList>
            <person name="Zhang X."/>
            <person name="Sun L."/>
            <person name="Yuan J."/>
            <person name="Sun Y."/>
            <person name="Gao Y."/>
            <person name="Zhang L."/>
            <person name="Li S."/>
            <person name="Dai H."/>
            <person name="Hamel J.F."/>
            <person name="Liu C."/>
            <person name="Yu Y."/>
            <person name="Liu S."/>
            <person name="Lin W."/>
            <person name="Guo K."/>
            <person name="Jin S."/>
            <person name="Xu P."/>
            <person name="Storey K.B."/>
            <person name="Huan P."/>
            <person name="Zhang T."/>
            <person name="Zhou Y."/>
            <person name="Zhang J."/>
            <person name="Lin C."/>
            <person name="Li X."/>
            <person name="Xing L."/>
            <person name="Huo D."/>
            <person name="Sun M."/>
            <person name="Wang L."/>
            <person name="Mercier A."/>
            <person name="Li F."/>
            <person name="Yang H."/>
            <person name="Xiang J."/>
        </authorList>
    </citation>
    <scope>NUCLEOTIDE SEQUENCE [LARGE SCALE GENOMIC DNA]</scope>
    <source>
        <strain evidence="2">Shaxun</strain>
        <tissue evidence="2">Muscle</tissue>
    </source>
</reference>
<evidence type="ECO:0000313" key="2">
    <source>
        <dbReference type="EMBL" id="PIK59613.1"/>
    </source>
</evidence>
<accession>A0A2G8LH89</accession>
<dbReference type="InterPro" id="IPR057731">
    <property type="entry name" value="STIL_N"/>
</dbReference>
<dbReference type="Pfam" id="PF15253">
    <property type="entry name" value="STIL_N"/>
    <property type="match status" value="1"/>
</dbReference>
<protein>
    <recommendedName>
        <fullName evidence="1">STIL N-terminal domain-containing protein</fullName>
    </recommendedName>
</protein>
<comment type="caution">
    <text evidence="2">The sequence shown here is derived from an EMBL/GenBank/DDBJ whole genome shotgun (WGS) entry which is preliminary data.</text>
</comment>
<dbReference type="GO" id="GO:0007052">
    <property type="term" value="P:mitotic spindle organization"/>
    <property type="evidence" value="ECO:0007669"/>
    <property type="project" value="TreeGrafter"/>
</dbReference>
<sequence>MATEVVQNSAFFPFGNKGQEENKAPVTRTALISFPQTRQILWDSAKIGSGIKLHISSGRMVSVKISEKTIRLAYQHAAHDKGSQYHGFVVGNVDTDAGK</sequence>
<organism evidence="2 3">
    <name type="scientific">Stichopus japonicus</name>
    <name type="common">Sea cucumber</name>
    <dbReference type="NCBI Taxonomy" id="307972"/>
    <lineage>
        <taxon>Eukaryota</taxon>
        <taxon>Metazoa</taxon>
        <taxon>Echinodermata</taxon>
        <taxon>Eleutherozoa</taxon>
        <taxon>Echinozoa</taxon>
        <taxon>Holothuroidea</taxon>
        <taxon>Aspidochirotacea</taxon>
        <taxon>Aspidochirotida</taxon>
        <taxon>Stichopodidae</taxon>
        <taxon>Apostichopus</taxon>
    </lineage>
</organism>
<evidence type="ECO:0000313" key="3">
    <source>
        <dbReference type="Proteomes" id="UP000230750"/>
    </source>
</evidence>
<evidence type="ECO:0000259" key="1">
    <source>
        <dbReference type="Pfam" id="PF15253"/>
    </source>
</evidence>
<dbReference type="GO" id="GO:0007224">
    <property type="term" value="P:smoothened signaling pathway"/>
    <property type="evidence" value="ECO:0007669"/>
    <property type="project" value="TreeGrafter"/>
</dbReference>
<dbReference type="EMBL" id="MRZV01000078">
    <property type="protein sequence ID" value="PIK59613.1"/>
    <property type="molecule type" value="Genomic_DNA"/>
</dbReference>
<dbReference type="PANTHER" id="PTHR15128:SF0">
    <property type="entry name" value="SCL-INTERRUPTING LOCUS PROTEIN"/>
    <property type="match status" value="1"/>
</dbReference>
<feature type="domain" description="STIL N-terminal" evidence="1">
    <location>
        <begin position="41"/>
        <end position="97"/>
    </location>
</feature>
<dbReference type="PANTHER" id="PTHR15128">
    <property type="entry name" value="TAL1 SCL INTERRUPTING LOCUS"/>
    <property type="match status" value="1"/>
</dbReference>
<dbReference type="AlphaFoldDB" id="A0A2G8LH89"/>
<dbReference type="GO" id="GO:0031023">
    <property type="term" value="P:microtubule organizing center organization"/>
    <property type="evidence" value="ECO:0007669"/>
    <property type="project" value="TreeGrafter"/>
</dbReference>
<keyword evidence="3" id="KW-1185">Reference proteome</keyword>
<gene>
    <name evidence="2" type="ORF">BSL78_03468</name>
</gene>
<dbReference type="GO" id="GO:0071539">
    <property type="term" value="P:protein localization to centrosome"/>
    <property type="evidence" value="ECO:0007669"/>
    <property type="project" value="TreeGrafter"/>
</dbReference>
<dbReference type="InterPro" id="IPR026123">
    <property type="entry name" value="STIL"/>
</dbReference>
<name>A0A2G8LH89_STIJA</name>
<dbReference type="Proteomes" id="UP000230750">
    <property type="component" value="Unassembled WGS sequence"/>
</dbReference>
<proteinExistence type="predicted"/>